<evidence type="ECO:0000256" key="9">
    <source>
        <dbReference type="ARBA" id="ARBA00048988"/>
    </source>
</evidence>
<evidence type="ECO:0000256" key="10">
    <source>
        <dbReference type="PROSITE-ProRule" id="PRU00560"/>
    </source>
</evidence>
<keyword evidence="5 10" id="KW-0067">ATP-binding</keyword>
<reference evidence="14 15" key="1">
    <citation type="journal article" date="2005" name="DNA Res.">
        <title>Complete genome sequence of the facultative anaerobic magnetotactic bacterium Magnetospirillum sp. strain AMB-1.</title>
        <authorList>
            <person name="Matsunaga T."/>
            <person name="Okamura Y."/>
            <person name="Fukuda Y."/>
            <person name="Wahyudi A.T."/>
            <person name="Murase Y."/>
            <person name="Takeyama H."/>
        </authorList>
    </citation>
    <scope>NUCLEOTIDE SEQUENCE [LARGE SCALE GENOMIC DNA]</scope>
    <source>
        <strain evidence="15">ATCC 700264 / AMB-1</strain>
    </source>
</reference>
<dbReference type="InterPro" id="IPR014016">
    <property type="entry name" value="UvrD-like_ATP-bd"/>
</dbReference>
<feature type="region of interest" description="Disordered" evidence="11">
    <location>
        <begin position="1"/>
        <end position="27"/>
    </location>
</feature>
<dbReference type="CDD" id="cd17932">
    <property type="entry name" value="DEXQc_UvrD"/>
    <property type="match status" value="1"/>
</dbReference>
<keyword evidence="6" id="KW-0413">Isomerase</keyword>
<dbReference type="Gene3D" id="1.10.10.160">
    <property type="match status" value="1"/>
</dbReference>
<dbReference type="STRING" id="342108.amb1417"/>
<feature type="domain" description="UvrD-like helicase C-terminal" evidence="13">
    <location>
        <begin position="306"/>
        <end position="528"/>
    </location>
</feature>
<dbReference type="KEGG" id="mag:amb1417"/>
<dbReference type="AlphaFoldDB" id="Q2W7F4"/>
<comment type="similarity">
    <text evidence="1">Belongs to the helicase family. UvrD subfamily.</text>
</comment>
<dbReference type="GO" id="GO:0005829">
    <property type="term" value="C:cytosol"/>
    <property type="evidence" value="ECO:0007669"/>
    <property type="project" value="TreeGrafter"/>
</dbReference>
<accession>Q2W7F4</accession>
<dbReference type="GO" id="GO:0000725">
    <property type="term" value="P:recombinational repair"/>
    <property type="evidence" value="ECO:0007669"/>
    <property type="project" value="TreeGrafter"/>
</dbReference>
<dbReference type="PROSITE" id="PS51217">
    <property type="entry name" value="UVRD_HELICASE_CTER"/>
    <property type="match status" value="1"/>
</dbReference>
<evidence type="ECO:0000313" key="14">
    <source>
        <dbReference type="EMBL" id="BAE50221.1"/>
    </source>
</evidence>
<dbReference type="InterPro" id="IPR000212">
    <property type="entry name" value="DNA_helicase_UvrD/REP"/>
</dbReference>
<dbReference type="InterPro" id="IPR027417">
    <property type="entry name" value="P-loop_NTPase"/>
</dbReference>
<proteinExistence type="inferred from homology"/>
<feature type="compositionally biased region" description="Basic residues" evidence="11">
    <location>
        <begin position="638"/>
        <end position="649"/>
    </location>
</feature>
<evidence type="ECO:0000256" key="5">
    <source>
        <dbReference type="ARBA" id="ARBA00022840"/>
    </source>
</evidence>
<evidence type="ECO:0000259" key="13">
    <source>
        <dbReference type="PROSITE" id="PS51217"/>
    </source>
</evidence>
<dbReference type="Proteomes" id="UP000007058">
    <property type="component" value="Chromosome"/>
</dbReference>
<evidence type="ECO:0000259" key="12">
    <source>
        <dbReference type="PROSITE" id="PS51198"/>
    </source>
</evidence>
<dbReference type="Gene3D" id="1.10.486.10">
    <property type="entry name" value="PCRA, domain 4"/>
    <property type="match status" value="2"/>
</dbReference>
<dbReference type="EMBL" id="AP007255">
    <property type="protein sequence ID" value="BAE50221.1"/>
    <property type="molecule type" value="Genomic_DNA"/>
</dbReference>
<feature type="binding site" evidence="10">
    <location>
        <begin position="44"/>
        <end position="51"/>
    </location>
    <ligand>
        <name>ATP</name>
        <dbReference type="ChEBI" id="CHEBI:30616"/>
    </ligand>
</feature>
<evidence type="ECO:0000256" key="3">
    <source>
        <dbReference type="ARBA" id="ARBA00022801"/>
    </source>
</evidence>
<evidence type="ECO:0000256" key="6">
    <source>
        <dbReference type="ARBA" id="ARBA00023235"/>
    </source>
</evidence>
<evidence type="ECO:0000256" key="4">
    <source>
        <dbReference type="ARBA" id="ARBA00022806"/>
    </source>
</evidence>
<organism evidence="14 15">
    <name type="scientific">Paramagnetospirillum magneticum (strain ATCC 700264 / AMB-1)</name>
    <name type="common">Magnetospirillum magneticum</name>
    <dbReference type="NCBI Taxonomy" id="342108"/>
    <lineage>
        <taxon>Bacteria</taxon>
        <taxon>Pseudomonadati</taxon>
        <taxon>Pseudomonadota</taxon>
        <taxon>Alphaproteobacteria</taxon>
        <taxon>Rhodospirillales</taxon>
        <taxon>Magnetospirillaceae</taxon>
        <taxon>Paramagnetospirillum</taxon>
    </lineage>
</organism>
<evidence type="ECO:0000256" key="7">
    <source>
        <dbReference type="ARBA" id="ARBA00034617"/>
    </source>
</evidence>
<protein>
    <recommendedName>
        <fullName evidence="8">DNA 3'-5' helicase</fullName>
        <ecNumber evidence="8">5.6.2.4</ecNumber>
    </recommendedName>
</protein>
<comment type="catalytic activity">
    <reaction evidence="9">
        <text>ATP + H2O = ADP + phosphate + H(+)</text>
        <dbReference type="Rhea" id="RHEA:13065"/>
        <dbReference type="ChEBI" id="CHEBI:15377"/>
        <dbReference type="ChEBI" id="CHEBI:15378"/>
        <dbReference type="ChEBI" id="CHEBI:30616"/>
        <dbReference type="ChEBI" id="CHEBI:43474"/>
        <dbReference type="ChEBI" id="CHEBI:456216"/>
        <dbReference type="EC" id="5.6.2.4"/>
    </reaction>
</comment>
<keyword evidence="4 10" id="KW-0347">Helicase</keyword>
<keyword evidence="2 10" id="KW-0547">Nucleotide-binding</keyword>
<feature type="region of interest" description="Disordered" evidence="11">
    <location>
        <begin position="608"/>
        <end position="649"/>
    </location>
</feature>
<dbReference type="GO" id="GO:0033202">
    <property type="term" value="C:DNA helicase complex"/>
    <property type="evidence" value="ECO:0007669"/>
    <property type="project" value="TreeGrafter"/>
</dbReference>
<sequence>MSPPGGIATLPAMSEPAPPAAESPLDPEQRLAAEAEADSVLVLAGPGTGKTTTLVGRYVHLLEQGAAPARIFVSTFTARAAEELRGRIGARLETRGGDFDAERFRRMPIGTLHGMALRLLQRHPPPGCPRFRVFDEQACSRVIARHRLYLGDDVRKPTDVFGAYKDRLMSPAAALAEAKVRNDATLVEAAEAYGRYQRALAEEGGFDFGDLIMELVRGLEEDEAYRARIAGFFDHLLIDEYQDINPAQERMLRLLRSEGARLWAVGDDDQCLYAWRSADPAFILGFETAWPDPALFRLSRNYRSSATIVNAAGALIGANRRRHAKDQVPHSASRLALTIAGLDDDEDEADYVLRVVKGLSGRGMPWNEMAVLYRAGHVGSRIQIRLAEAGIPLVVRGAGEFWQLGPVRLTAGLARLLSNPQDMDARAMLGHGKRVDKLLQQAPEKIDADVPWPALCRQVGRLVSATARPPGEEGLQWRDLAFTAADLAAECGTVAAFIALMEEQRRSLRRAESGGDAVVLSTIHGAKGLEWSAVVVAGCEADLMPHESSPDLEEERRLMYVAATRAKRWLVLSFAAERRKAVAPSPYIAEMLSGLDEDQIRYHDPQSRARLHAGPPQPVKADGPLRLRPELKVSSGMRKGRAPSKRTRF</sequence>
<gene>
    <name evidence="14" type="ordered locus">amb1417</name>
</gene>
<dbReference type="GO" id="GO:0005524">
    <property type="term" value="F:ATP binding"/>
    <property type="evidence" value="ECO:0007669"/>
    <property type="project" value="UniProtKB-UniRule"/>
</dbReference>
<dbReference type="GO" id="GO:0043138">
    <property type="term" value="F:3'-5' DNA helicase activity"/>
    <property type="evidence" value="ECO:0007669"/>
    <property type="project" value="UniProtKB-EC"/>
</dbReference>
<dbReference type="GO" id="GO:0016887">
    <property type="term" value="F:ATP hydrolysis activity"/>
    <property type="evidence" value="ECO:0007669"/>
    <property type="project" value="RHEA"/>
</dbReference>
<evidence type="ECO:0000256" key="1">
    <source>
        <dbReference type="ARBA" id="ARBA00009922"/>
    </source>
</evidence>
<evidence type="ECO:0000256" key="2">
    <source>
        <dbReference type="ARBA" id="ARBA00022741"/>
    </source>
</evidence>
<name>Q2W7F4_PARM1</name>
<keyword evidence="3 10" id="KW-0378">Hydrolase</keyword>
<feature type="domain" description="UvrD-like helicase ATP-binding" evidence="12">
    <location>
        <begin position="23"/>
        <end position="305"/>
    </location>
</feature>
<dbReference type="GO" id="GO:0003677">
    <property type="term" value="F:DNA binding"/>
    <property type="evidence" value="ECO:0007669"/>
    <property type="project" value="InterPro"/>
</dbReference>
<dbReference type="HOGENOM" id="CLU_004585_6_1_5"/>
<dbReference type="InterPro" id="IPR013986">
    <property type="entry name" value="DExx_box_DNA_helicase_dom_sf"/>
</dbReference>
<dbReference type="SUPFAM" id="SSF52540">
    <property type="entry name" value="P-loop containing nucleoside triphosphate hydrolases"/>
    <property type="match status" value="1"/>
</dbReference>
<comment type="catalytic activity">
    <reaction evidence="7">
        <text>Couples ATP hydrolysis with the unwinding of duplex DNA by translocating in the 3'-5' direction.</text>
        <dbReference type="EC" id="5.6.2.4"/>
    </reaction>
</comment>
<evidence type="ECO:0000256" key="8">
    <source>
        <dbReference type="ARBA" id="ARBA00034808"/>
    </source>
</evidence>
<dbReference type="Gene3D" id="3.40.50.300">
    <property type="entry name" value="P-loop containing nucleotide triphosphate hydrolases"/>
    <property type="match status" value="3"/>
</dbReference>
<dbReference type="Pfam" id="PF13361">
    <property type="entry name" value="UvrD_C"/>
    <property type="match status" value="2"/>
</dbReference>
<dbReference type="PANTHER" id="PTHR11070:SF59">
    <property type="entry name" value="DNA 3'-5' HELICASE"/>
    <property type="match status" value="1"/>
</dbReference>
<dbReference type="Pfam" id="PF00580">
    <property type="entry name" value="UvrD-helicase"/>
    <property type="match status" value="1"/>
</dbReference>
<evidence type="ECO:0000313" key="15">
    <source>
        <dbReference type="Proteomes" id="UP000007058"/>
    </source>
</evidence>
<evidence type="ECO:0000256" key="11">
    <source>
        <dbReference type="SAM" id="MobiDB-lite"/>
    </source>
</evidence>
<dbReference type="EC" id="5.6.2.4" evidence="8"/>
<dbReference type="PROSITE" id="PS51198">
    <property type="entry name" value="UVRD_HELICASE_ATP_BIND"/>
    <property type="match status" value="1"/>
</dbReference>
<dbReference type="PANTHER" id="PTHR11070">
    <property type="entry name" value="UVRD / RECB / PCRA DNA HELICASE FAMILY MEMBER"/>
    <property type="match status" value="1"/>
</dbReference>
<dbReference type="InterPro" id="IPR014017">
    <property type="entry name" value="DNA_helicase_UvrD-like_C"/>
</dbReference>
<keyword evidence="15" id="KW-1185">Reference proteome</keyword>